<gene>
    <name evidence="2" type="ORF">P43SY_001488</name>
</gene>
<reference evidence="2" key="1">
    <citation type="submission" date="2021-12" db="EMBL/GenBank/DDBJ databases">
        <title>Prjna785345.</title>
        <authorList>
            <person name="Rujirawat T."/>
            <person name="Krajaejun T."/>
        </authorList>
    </citation>
    <scope>NUCLEOTIDE SEQUENCE</scope>
    <source>
        <strain evidence="2">Pi057C3</strain>
    </source>
</reference>
<proteinExistence type="predicted"/>
<dbReference type="AlphaFoldDB" id="A0AAD5LN31"/>
<dbReference type="Proteomes" id="UP001209570">
    <property type="component" value="Unassembled WGS sequence"/>
</dbReference>
<evidence type="ECO:0000313" key="2">
    <source>
        <dbReference type="EMBL" id="KAJ0404368.1"/>
    </source>
</evidence>
<comment type="caution">
    <text evidence="2">The sequence shown here is derived from an EMBL/GenBank/DDBJ whole genome shotgun (WGS) entry which is preliminary data.</text>
</comment>
<organism evidence="2 3">
    <name type="scientific">Pythium insidiosum</name>
    <name type="common">Pythiosis disease agent</name>
    <dbReference type="NCBI Taxonomy" id="114742"/>
    <lineage>
        <taxon>Eukaryota</taxon>
        <taxon>Sar</taxon>
        <taxon>Stramenopiles</taxon>
        <taxon>Oomycota</taxon>
        <taxon>Peronosporomycetes</taxon>
        <taxon>Pythiales</taxon>
        <taxon>Pythiaceae</taxon>
        <taxon>Pythium</taxon>
    </lineage>
</organism>
<name>A0AAD5LN31_PYTIN</name>
<evidence type="ECO:0000313" key="3">
    <source>
        <dbReference type="Proteomes" id="UP001209570"/>
    </source>
</evidence>
<protein>
    <submittedName>
        <fullName evidence="2">Uncharacterized protein</fullName>
    </submittedName>
</protein>
<keyword evidence="3" id="KW-1185">Reference proteome</keyword>
<accession>A0AAD5LN31</accession>
<sequence>MDGSVMQDTDLAVLLHQVQHRTASPEIVSSDCSASPPAVLPKRVAAAFASTDGDSDSGGDSLLRPKKLRKPTDSGGDSLLRPKKLRKPTYAARKEEIAALLEEHRLLQARLELLRQNVGIPTSYDHDTLEAAQRQQRAMEEALRLQQFALGNTQSLFSKHMNALEPNPLKTYIHLTTDAVERRNTLLSIRREKLHRCYQFVHERLHHIPETSPYHVEERYVNAKGDRIISRFERLLFPGVQDVKQVFNALLFYLTNMEISISETLGHVTVRDDIDAVETRVSNHRVVSSTSYGIELELNAVHCYEYYEKFEEMGGQEFAME</sequence>
<evidence type="ECO:0000256" key="1">
    <source>
        <dbReference type="SAM" id="MobiDB-lite"/>
    </source>
</evidence>
<feature type="region of interest" description="Disordered" evidence="1">
    <location>
        <begin position="50"/>
        <end position="87"/>
    </location>
</feature>
<dbReference type="EMBL" id="JAKCXM010000064">
    <property type="protein sequence ID" value="KAJ0404368.1"/>
    <property type="molecule type" value="Genomic_DNA"/>
</dbReference>